<name>A0A8H2K614_9MICO</name>
<evidence type="ECO:0000313" key="3">
    <source>
        <dbReference type="EMBL" id="TQO19512.1"/>
    </source>
</evidence>
<organism evidence="3 4">
    <name type="scientific">Rhodoglobus vestalii</name>
    <dbReference type="NCBI Taxonomy" id="193384"/>
    <lineage>
        <taxon>Bacteria</taxon>
        <taxon>Bacillati</taxon>
        <taxon>Actinomycetota</taxon>
        <taxon>Actinomycetes</taxon>
        <taxon>Micrococcales</taxon>
        <taxon>Microbacteriaceae</taxon>
        <taxon>Rhodoglobus</taxon>
    </lineage>
</organism>
<dbReference type="AlphaFoldDB" id="A0A8H2K614"/>
<proteinExistence type="predicted"/>
<evidence type="ECO:0000256" key="2">
    <source>
        <dbReference type="SAM" id="Phobius"/>
    </source>
</evidence>
<feature type="transmembrane region" description="Helical" evidence="2">
    <location>
        <begin position="55"/>
        <end position="76"/>
    </location>
</feature>
<evidence type="ECO:0000313" key="4">
    <source>
        <dbReference type="Proteomes" id="UP000316560"/>
    </source>
</evidence>
<keyword evidence="2" id="KW-1133">Transmembrane helix</keyword>
<feature type="transmembrane region" description="Helical" evidence="2">
    <location>
        <begin position="88"/>
        <end position="111"/>
    </location>
</feature>
<keyword evidence="2" id="KW-0472">Membrane</keyword>
<dbReference type="Proteomes" id="UP000316560">
    <property type="component" value="Unassembled WGS sequence"/>
</dbReference>
<dbReference type="RefSeq" id="WP_141989966.1">
    <property type="nucleotide sequence ID" value="NZ_VFRA01000001.1"/>
</dbReference>
<accession>A0A8H2K614</accession>
<comment type="caution">
    <text evidence="3">The sequence shown here is derived from an EMBL/GenBank/DDBJ whole genome shotgun (WGS) entry which is preliminary data.</text>
</comment>
<keyword evidence="2" id="KW-0812">Transmembrane</keyword>
<sequence length="141" mass="14746">MSKPGDVERVATKIVPYYVVGVVDDSSDIPQEGSPPPEQQDERDDPAVSRARPTWIGFIAAALGVATLALLIVAMAVATAGNFSAGTWIGYITVVVSISAAVIAGISLIFAYRRRWAAGGLALAILANPLVLVSVFRFFGG</sequence>
<gene>
    <name evidence="3" type="ORF">FB472_1072</name>
</gene>
<feature type="region of interest" description="Disordered" evidence="1">
    <location>
        <begin position="25"/>
        <end position="49"/>
    </location>
</feature>
<evidence type="ECO:0000256" key="1">
    <source>
        <dbReference type="SAM" id="MobiDB-lite"/>
    </source>
</evidence>
<feature type="transmembrane region" description="Helical" evidence="2">
    <location>
        <begin position="118"/>
        <end position="139"/>
    </location>
</feature>
<keyword evidence="4" id="KW-1185">Reference proteome</keyword>
<reference evidence="3 4" key="1">
    <citation type="submission" date="2019-06" db="EMBL/GenBank/DDBJ databases">
        <title>Sequencing the genomes of 1000 actinobacteria strains.</title>
        <authorList>
            <person name="Klenk H.-P."/>
        </authorList>
    </citation>
    <scope>NUCLEOTIDE SEQUENCE [LARGE SCALE GENOMIC DNA]</scope>
    <source>
        <strain evidence="3 4">DSM 21947</strain>
    </source>
</reference>
<protein>
    <submittedName>
        <fullName evidence="3">Uncharacterized protein</fullName>
    </submittedName>
</protein>
<dbReference type="EMBL" id="VFRA01000001">
    <property type="protein sequence ID" value="TQO19512.1"/>
    <property type="molecule type" value="Genomic_DNA"/>
</dbReference>